<proteinExistence type="predicted"/>
<dbReference type="AlphaFoldDB" id="A0A7C3UX52"/>
<organism evidence="1">
    <name type="scientific">Desulfobacca acetoxidans</name>
    <dbReference type="NCBI Taxonomy" id="60893"/>
    <lineage>
        <taxon>Bacteria</taxon>
        <taxon>Pseudomonadati</taxon>
        <taxon>Thermodesulfobacteriota</taxon>
        <taxon>Desulfobaccia</taxon>
        <taxon>Desulfobaccales</taxon>
        <taxon>Desulfobaccaceae</taxon>
        <taxon>Desulfobacca</taxon>
    </lineage>
</organism>
<sequence length="88" mass="10126">MDPFFQLRSKDSKFWIERIIVTFLTASPKEALKDALNGPAFRMKIYDLLQSEEPEPVIRDQILAGLGQQLGMRTKTTVEISRSIMIVR</sequence>
<protein>
    <submittedName>
        <fullName evidence="1">Uncharacterized protein</fullName>
    </submittedName>
</protein>
<reference evidence="1" key="1">
    <citation type="journal article" date="2020" name="mSystems">
        <title>Genome- and Community-Level Interaction Insights into Carbon Utilization and Element Cycling Functions of Hydrothermarchaeota in Hydrothermal Sediment.</title>
        <authorList>
            <person name="Zhou Z."/>
            <person name="Liu Y."/>
            <person name="Xu W."/>
            <person name="Pan J."/>
            <person name="Luo Z.H."/>
            <person name="Li M."/>
        </authorList>
    </citation>
    <scope>NUCLEOTIDE SEQUENCE [LARGE SCALE GENOMIC DNA]</scope>
    <source>
        <strain evidence="1">SpSt-897</strain>
    </source>
</reference>
<accession>A0A7C3UX52</accession>
<name>A0A7C3UX52_9BACT</name>
<gene>
    <name evidence="1" type="ORF">ENW96_04915</name>
</gene>
<dbReference type="EMBL" id="DTMF01000129">
    <property type="protein sequence ID" value="HGF33718.1"/>
    <property type="molecule type" value="Genomic_DNA"/>
</dbReference>
<comment type="caution">
    <text evidence="1">The sequence shown here is derived from an EMBL/GenBank/DDBJ whole genome shotgun (WGS) entry which is preliminary data.</text>
</comment>
<evidence type="ECO:0000313" key="1">
    <source>
        <dbReference type="EMBL" id="HGF33718.1"/>
    </source>
</evidence>